<evidence type="ECO:0000313" key="2">
    <source>
        <dbReference type="EMBL" id="QRR00698.1"/>
    </source>
</evidence>
<dbReference type="Proteomes" id="UP000612680">
    <property type="component" value="Chromosome"/>
</dbReference>
<reference evidence="2 3" key="1">
    <citation type="submission" date="2020-06" db="EMBL/GenBank/DDBJ databases">
        <title>Dyadobacter sandarakinus sp. nov., isolated from the soil of the Arctic Yellow River Station.</title>
        <authorList>
            <person name="Zhang Y."/>
            <person name="Peng F."/>
        </authorList>
    </citation>
    <scope>NUCLEOTIDE SEQUENCE [LARGE SCALE GENOMIC DNA]</scope>
    <source>
        <strain evidence="2 3">Q3-56</strain>
    </source>
</reference>
<keyword evidence="3" id="KW-1185">Reference proteome</keyword>
<gene>
    <name evidence="2" type="ORF">HWI92_07155</name>
</gene>
<dbReference type="RefSeq" id="WP_204662112.1">
    <property type="nucleotide sequence ID" value="NZ_CP056775.1"/>
</dbReference>
<dbReference type="Pfam" id="PF04940">
    <property type="entry name" value="BLUF"/>
    <property type="match status" value="1"/>
</dbReference>
<dbReference type="EMBL" id="CP056775">
    <property type="protein sequence ID" value="QRR00698.1"/>
    <property type="molecule type" value="Genomic_DNA"/>
</dbReference>
<accession>A0ABX7I4B2</accession>
<proteinExistence type="predicted"/>
<feature type="domain" description="BLUF" evidence="1">
    <location>
        <begin position="2"/>
        <end position="93"/>
    </location>
</feature>
<dbReference type="SUPFAM" id="SSF54975">
    <property type="entry name" value="Acylphosphatase/BLUF domain-like"/>
    <property type="match status" value="1"/>
</dbReference>
<dbReference type="Gene3D" id="3.30.70.100">
    <property type="match status" value="1"/>
</dbReference>
<protein>
    <submittedName>
        <fullName evidence="2">BLUF domain-containing protein</fullName>
    </submittedName>
</protein>
<sequence length="138" mass="15690">MVYSIVYVSSSSGLLADEELESIISKSRLNNSEKDITGVLLYCNGNIIQVLEGAEETVMDTFRRILRDHRHTQVTRLFAGMVPDRSFQKWSMGYSTMTSKDMGELKAAFPAIDNPHKRDLTGKTLSLIKNFYINNHRN</sequence>
<dbReference type="PROSITE" id="PS50925">
    <property type="entry name" value="BLUF"/>
    <property type="match status" value="1"/>
</dbReference>
<dbReference type="InterPro" id="IPR036046">
    <property type="entry name" value="Acylphosphatase-like_dom_sf"/>
</dbReference>
<name>A0ABX7I4B2_9BACT</name>
<dbReference type="InterPro" id="IPR007024">
    <property type="entry name" value="BLUF_domain"/>
</dbReference>
<evidence type="ECO:0000259" key="1">
    <source>
        <dbReference type="PROSITE" id="PS50925"/>
    </source>
</evidence>
<evidence type="ECO:0000313" key="3">
    <source>
        <dbReference type="Proteomes" id="UP000612680"/>
    </source>
</evidence>
<organism evidence="2 3">
    <name type="scientific">Dyadobacter sandarakinus</name>
    <dbReference type="NCBI Taxonomy" id="2747268"/>
    <lineage>
        <taxon>Bacteria</taxon>
        <taxon>Pseudomonadati</taxon>
        <taxon>Bacteroidota</taxon>
        <taxon>Cytophagia</taxon>
        <taxon>Cytophagales</taxon>
        <taxon>Spirosomataceae</taxon>
        <taxon>Dyadobacter</taxon>
    </lineage>
</organism>
<dbReference type="SMART" id="SM01034">
    <property type="entry name" value="BLUF"/>
    <property type="match status" value="1"/>
</dbReference>